<accession>A0ABZ2J9J6</accession>
<evidence type="ECO:0000256" key="1">
    <source>
        <dbReference type="SAM" id="Phobius"/>
    </source>
</evidence>
<organism evidence="2 3">
    <name type="scientific">Candidatus Dehalogenimonas loeffleri</name>
    <dbReference type="NCBI Taxonomy" id="3127115"/>
    <lineage>
        <taxon>Bacteria</taxon>
        <taxon>Bacillati</taxon>
        <taxon>Chloroflexota</taxon>
        <taxon>Dehalococcoidia</taxon>
        <taxon>Dehalococcoidales</taxon>
        <taxon>Dehalococcoidaceae</taxon>
        <taxon>Dehalogenimonas</taxon>
    </lineage>
</organism>
<reference evidence="2 3" key="1">
    <citation type="submission" date="2024-03" db="EMBL/GenBank/DDBJ databases">
        <title>A Dehalogenimonas Isolated from Estuarine Sediments Dihaloeliminates Chlorinated Alkanes.</title>
        <authorList>
            <person name="Yang Y."/>
            <person name="Wang H."/>
        </authorList>
    </citation>
    <scope>NUCLEOTIDE SEQUENCE [LARGE SCALE GENOMIC DNA]</scope>
    <source>
        <strain evidence="2 3">W</strain>
    </source>
</reference>
<feature type="transmembrane region" description="Helical" evidence="1">
    <location>
        <begin position="27"/>
        <end position="47"/>
    </location>
</feature>
<evidence type="ECO:0008006" key="4">
    <source>
        <dbReference type="Google" id="ProtNLM"/>
    </source>
</evidence>
<feature type="transmembrane region" description="Helical" evidence="1">
    <location>
        <begin position="53"/>
        <end position="74"/>
    </location>
</feature>
<protein>
    <recommendedName>
        <fullName evidence="4">YesK-like protein</fullName>
    </recommendedName>
</protein>
<proteinExistence type="predicted"/>
<keyword evidence="1" id="KW-1133">Transmembrane helix</keyword>
<keyword evidence="1" id="KW-0812">Transmembrane</keyword>
<dbReference type="Proteomes" id="UP001375370">
    <property type="component" value="Chromosome"/>
</dbReference>
<evidence type="ECO:0000313" key="2">
    <source>
        <dbReference type="EMBL" id="WWX25889.1"/>
    </source>
</evidence>
<keyword evidence="1" id="KW-0472">Membrane</keyword>
<sequence>MGALLVISGVAAYSVVLLVLAVKKPHYIQLSLGYFVFLIVVGVWTLISGFGLGFGNAAFVGIGITGSIISFALAKKARIILK</sequence>
<evidence type="ECO:0000313" key="3">
    <source>
        <dbReference type="Proteomes" id="UP001375370"/>
    </source>
</evidence>
<name>A0ABZ2J9J6_9CHLR</name>
<gene>
    <name evidence="2" type="ORF">V8247_02660</name>
</gene>
<dbReference type="EMBL" id="CP146612">
    <property type="protein sequence ID" value="WWX25889.1"/>
    <property type="molecule type" value="Genomic_DNA"/>
</dbReference>
<keyword evidence="3" id="KW-1185">Reference proteome</keyword>
<feature type="transmembrane region" description="Helical" evidence="1">
    <location>
        <begin position="6"/>
        <end position="22"/>
    </location>
</feature>
<dbReference type="RefSeq" id="WP_338738497.1">
    <property type="nucleotide sequence ID" value="NZ_CP146612.1"/>
</dbReference>